<accession>A0A699T9W2</accession>
<protein>
    <submittedName>
        <fullName evidence="2">Uncharacterized protein</fullName>
    </submittedName>
</protein>
<gene>
    <name evidence="2" type="ORF">Tci_878946</name>
</gene>
<name>A0A699T9W2_TANCI</name>
<feature type="region of interest" description="Disordered" evidence="1">
    <location>
        <begin position="24"/>
        <end position="91"/>
    </location>
</feature>
<evidence type="ECO:0000256" key="1">
    <source>
        <dbReference type="SAM" id="MobiDB-lite"/>
    </source>
</evidence>
<comment type="caution">
    <text evidence="2">The sequence shown here is derived from an EMBL/GenBank/DDBJ whole genome shotgun (WGS) entry which is preliminary data.</text>
</comment>
<proteinExistence type="predicted"/>
<feature type="compositionally biased region" description="Basic residues" evidence="1">
    <location>
        <begin position="26"/>
        <end position="35"/>
    </location>
</feature>
<dbReference type="EMBL" id="BKCJ011228531">
    <property type="protein sequence ID" value="GFD06977.1"/>
    <property type="molecule type" value="Genomic_DNA"/>
</dbReference>
<sequence>MCGRARSMITADVGVRVLLTLLPLTKKPRRQKQRRGPGNDQHQAPGALAGRRLSQGFALQPPSGAAKRQTMGRFSPSARTPKLLSVPTQAP</sequence>
<dbReference type="AlphaFoldDB" id="A0A699T9W2"/>
<feature type="non-terminal residue" evidence="2">
    <location>
        <position position="91"/>
    </location>
</feature>
<organism evidence="2">
    <name type="scientific">Tanacetum cinerariifolium</name>
    <name type="common">Dalmatian daisy</name>
    <name type="synonym">Chrysanthemum cinerariifolium</name>
    <dbReference type="NCBI Taxonomy" id="118510"/>
    <lineage>
        <taxon>Eukaryota</taxon>
        <taxon>Viridiplantae</taxon>
        <taxon>Streptophyta</taxon>
        <taxon>Embryophyta</taxon>
        <taxon>Tracheophyta</taxon>
        <taxon>Spermatophyta</taxon>
        <taxon>Magnoliopsida</taxon>
        <taxon>eudicotyledons</taxon>
        <taxon>Gunneridae</taxon>
        <taxon>Pentapetalae</taxon>
        <taxon>asterids</taxon>
        <taxon>campanulids</taxon>
        <taxon>Asterales</taxon>
        <taxon>Asteraceae</taxon>
        <taxon>Asteroideae</taxon>
        <taxon>Anthemideae</taxon>
        <taxon>Anthemidinae</taxon>
        <taxon>Tanacetum</taxon>
    </lineage>
</organism>
<reference evidence="2" key="1">
    <citation type="journal article" date="2019" name="Sci. Rep.">
        <title>Draft genome of Tanacetum cinerariifolium, the natural source of mosquito coil.</title>
        <authorList>
            <person name="Yamashiro T."/>
            <person name="Shiraishi A."/>
            <person name="Satake H."/>
            <person name="Nakayama K."/>
        </authorList>
    </citation>
    <scope>NUCLEOTIDE SEQUENCE</scope>
</reference>
<evidence type="ECO:0000313" key="2">
    <source>
        <dbReference type="EMBL" id="GFD06977.1"/>
    </source>
</evidence>